<sequence length="69" mass="7754">MFPKYTAIGLLLLLLLFEIILAATVYTPNDNNVQNLTVTAVPNDLLFRVIHVPCKAGWQRVDGRCVPSW</sequence>
<gene>
    <name evidence="2" type="ORF">QE152_g30999</name>
</gene>
<evidence type="ECO:0000256" key="1">
    <source>
        <dbReference type="SAM" id="SignalP"/>
    </source>
</evidence>
<name>A0AAW1JD33_POPJA</name>
<dbReference type="AlphaFoldDB" id="A0AAW1JD33"/>
<comment type="caution">
    <text evidence="2">The sequence shown here is derived from an EMBL/GenBank/DDBJ whole genome shotgun (WGS) entry which is preliminary data.</text>
</comment>
<dbReference type="Proteomes" id="UP001458880">
    <property type="component" value="Unassembled WGS sequence"/>
</dbReference>
<reference evidence="2 3" key="1">
    <citation type="journal article" date="2024" name="BMC Genomics">
        <title>De novo assembly and annotation of Popillia japonica's genome with initial clues to its potential as an invasive pest.</title>
        <authorList>
            <person name="Cucini C."/>
            <person name="Boschi S."/>
            <person name="Funari R."/>
            <person name="Cardaioli E."/>
            <person name="Iannotti N."/>
            <person name="Marturano G."/>
            <person name="Paoli F."/>
            <person name="Bruttini M."/>
            <person name="Carapelli A."/>
            <person name="Frati F."/>
            <person name="Nardi F."/>
        </authorList>
    </citation>
    <scope>NUCLEOTIDE SEQUENCE [LARGE SCALE GENOMIC DNA]</scope>
    <source>
        <strain evidence="2">DMR45628</strain>
    </source>
</reference>
<dbReference type="EMBL" id="JASPKY010000429">
    <property type="protein sequence ID" value="KAK9700813.1"/>
    <property type="molecule type" value="Genomic_DNA"/>
</dbReference>
<feature type="chain" id="PRO_5043519793" evidence="1">
    <location>
        <begin position="23"/>
        <end position="69"/>
    </location>
</feature>
<keyword evidence="3" id="KW-1185">Reference proteome</keyword>
<keyword evidence="1" id="KW-0732">Signal</keyword>
<evidence type="ECO:0000313" key="3">
    <source>
        <dbReference type="Proteomes" id="UP001458880"/>
    </source>
</evidence>
<organism evidence="2 3">
    <name type="scientific">Popillia japonica</name>
    <name type="common">Japanese beetle</name>
    <dbReference type="NCBI Taxonomy" id="7064"/>
    <lineage>
        <taxon>Eukaryota</taxon>
        <taxon>Metazoa</taxon>
        <taxon>Ecdysozoa</taxon>
        <taxon>Arthropoda</taxon>
        <taxon>Hexapoda</taxon>
        <taxon>Insecta</taxon>
        <taxon>Pterygota</taxon>
        <taxon>Neoptera</taxon>
        <taxon>Endopterygota</taxon>
        <taxon>Coleoptera</taxon>
        <taxon>Polyphaga</taxon>
        <taxon>Scarabaeiformia</taxon>
        <taxon>Scarabaeidae</taxon>
        <taxon>Rutelinae</taxon>
        <taxon>Popillia</taxon>
    </lineage>
</organism>
<proteinExistence type="predicted"/>
<accession>A0AAW1JD33</accession>
<feature type="signal peptide" evidence="1">
    <location>
        <begin position="1"/>
        <end position="22"/>
    </location>
</feature>
<evidence type="ECO:0000313" key="2">
    <source>
        <dbReference type="EMBL" id="KAK9700813.1"/>
    </source>
</evidence>
<protein>
    <submittedName>
        <fullName evidence="2">Uncharacterized protein</fullName>
    </submittedName>
</protein>